<feature type="compositionally biased region" description="Basic and acidic residues" evidence="1">
    <location>
        <begin position="23"/>
        <end position="40"/>
    </location>
</feature>
<evidence type="ECO:0000256" key="1">
    <source>
        <dbReference type="SAM" id="MobiDB-lite"/>
    </source>
</evidence>
<feature type="region of interest" description="Disordered" evidence="1">
    <location>
        <begin position="20"/>
        <end position="85"/>
    </location>
</feature>
<accession>A0AAP0PFQ3</accession>
<dbReference type="Proteomes" id="UP001420932">
    <property type="component" value="Unassembled WGS sequence"/>
</dbReference>
<comment type="caution">
    <text evidence="2">The sequence shown here is derived from an EMBL/GenBank/DDBJ whole genome shotgun (WGS) entry which is preliminary data.</text>
</comment>
<name>A0AAP0PFQ3_9MAGN</name>
<organism evidence="2 3">
    <name type="scientific">Stephania yunnanensis</name>
    <dbReference type="NCBI Taxonomy" id="152371"/>
    <lineage>
        <taxon>Eukaryota</taxon>
        <taxon>Viridiplantae</taxon>
        <taxon>Streptophyta</taxon>
        <taxon>Embryophyta</taxon>
        <taxon>Tracheophyta</taxon>
        <taxon>Spermatophyta</taxon>
        <taxon>Magnoliopsida</taxon>
        <taxon>Ranunculales</taxon>
        <taxon>Menispermaceae</taxon>
        <taxon>Menispermoideae</taxon>
        <taxon>Cissampelideae</taxon>
        <taxon>Stephania</taxon>
    </lineage>
</organism>
<dbReference type="EMBL" id="JBBNAF010000005">
    <property type="protein sequence ID" value="KAK9142312.1"/>
    <property type="molecule type" value="Genomic_DNA"/>
</dbReference>
<sequence>MRAARFSRTYLIYNIKKRKRDRIRNERHEEKEKEEREVKGRKIRRGVGAPELTGGELAEAVGGRRDSSVGDDAAGGDDQLQTCGGRGMMQWRTSCAVAARLRPRTTFPATLQSTAARSAAWQ</sequence>
<keyword evidence="3" id="KW-1185">Reference proteome</keyword>
<protein>
    <submittedName>
        <fullName evidence="2">Uncharacterized protein</fullName>
    </submittedName>
</protein>
<reference evidence="2 3" key="1">
    <citation type="submission" date="2024-01" db="EMBL/GenBank/DDBJ databases">
        <title>Genome assemblies of Stephania.</title>
        <authorList>
            <person name="Yang L."/>
        </authorList>
    </citation>
    <scope>NUCLEOTIDE SEQUENCE [LARGE SCALE GENOMIC DNA]</scope>
    <source>
        <strain evidence="2">YNDBR</strain>
        <tissue evidence="2">Leaf</tissue>
    </source>
</reference>
<gene>
    <name evidence="2" type="ORF">Syun_011712</name>
</gene>
<evidence type="ECO:0000313" key="3">
    <source>
        <dbReference type="Proteomes" id="UP001420932"/>
    </source>
</evidence>
<dbReference type="AlphaFoldDB" id="A0AAP0PFQ3"/>
<proteinExistence type="predicted"/>
<evidence type="ECO:0000313" key="2">
    <source>
        <dbReference type="EMBL" id="KAK9142312.1"/>
    </source>
</evidence>